<name>A0A0N4XLA5_NIPBR</name>
<reference evidence="1 2" key="2">
    <citation type="submission" date="2018-11" db="EMBL/GenBank/DDBJ databases">
        <authorList>
            <consortium name="Pathogen Informatics"/>
        </authorList>
    </citation>
    <scope>NUCLEOTIDE SEQUENCE [LARGE SCALE GENOMIC DNA]</scope>
</reference>
<evidence type="ECO:0000313" key="2">
    <source>
        <dbReference type="Proteomes" id="UP000271162"/>
    </source>
</evidence>
<dbReference type="EMBL" id="UYSL01004808">
    <property type="protein sequence ID" value="VDL66897.1"/>
    <property type="molecule type" value="Genomic_DNA"/>
</dbReference>
<proteinExistence type="predicted"/>
<gene>
    <name evidence="1" type="ORF">NBR_LOCUS3308</name>
</gene>
<organism evidence="3">
    <name type="scientific">Nippostrongylus brasiliensis</name>
    <name type="common">Rat hookworm</name>
    <dbReference type="NCBI Taxonomy" id="27835"/>
    <lineage>
        <taxon>Eukaryota</taxon>
        <taxon>Metazoa</taxon>
        <taxon>Ecdysozoa</taxon>
        <taxon>Nematoda</taxon>
        <taxon>Chromadorea</taxon>
        <taxon>Rhabditida</taxon>
        <taxon>Rhabditina</taxon>
        <taxon>Rhabditomorpha</taxon>
        <taxon>Strongyloidea</taxon>
        <taxon>Heligmosomidae</taxon>
        <taxon>Nippostrongylus</taxon>
    </lineage>
</organism>
<protein>
    <submittedName>
        <fullName evidence="3">Transposase</fullName>
    </submittedName>
</protein>
<accession>A0A0N4XLA5</accession>
<keyword evidence="2" id="KW-1185">Reference proteome</keyword>
<dbReference type="AlphaFoldDB" id="A0A0N4XLA5"/>
<reference evidence="3" key="1">
    <citation type="submission" date="2017-02" db="UniProtKB">
        <authorList>
            <consortium name="WormBaseParasite"/>
        </authorList>
    </citation>
    <scope>IDENTIFICATION</scope>
</reference>
<dbReference type="WBParaSite" id="NBR_0000330701-mRNA-1">
    <property type="protein sequence ID" value="NBR_0000330701-mRNA-1"/>
    <property type="gene ID" value="NBR_0000330701"/>
</dbReference>
<evidence type="ECO:0000313" key="1">
    <source>
        <dbReference type="EMBL" id="VDL66897.1"/>
    </source>
</evidence>
<dbReference type="Proteomes" id="UP000271162">
    <property type="component" value="Unassembled WGS sequence"/>
</dbReference>
<sequence>MPSGMGCSTVLGADEAAISAAKRPKNWSIGPERYPRWSVLRHHLTVDDGKLTGGLTREGCERSVTIHNEVHMSV</sequence>
<evidence type="ECO:0000313" key="3">
    <source>
        <dbReference type="WBParaSite" id="NBR_0000330701-mRNA-1"/>
    </source>
</evidence>